<evidence type="ECO:0000313" key="3">
    <source>
        <dbReference type="Proteomes" id="UP000831796"/>
    </source>
</evidence>
<name>A0A8T9Q4W5_9BACT</name>
<dbReference type="Proteomes" id="UP000831796">
    <property type="component" value="Chromosome"/>
</dbReference>
<dbReference type="EMBL" id="CP095046">
    <property type="protein sequence ID" value="UOQ70133.1"/>
    <property type="molecule type" value="Genomic_DNA"/>
</dbReference>
<accession>A0A8T9Q4W5</accession>
<reference evidence="2" key="1">
    <citation type="submission" date="2022-04" db="EMBL/GenBank/DDBJ databases">
        <title>Hymenobacter sp. isolated from the air.</title>
        <authorList>
            <person name="Won M."/>
            <person name="Lee C.-M."/>
            <person name="Woen H.-Y."/>
            <person name="Kwon S.-W."/>
        </authorList>
    </citation>
    <scope>NUCLEOTIDE SEQUENCE</scope>
    <source>
        <strain evidence="2">5116S-3</strain>
    </source>
</reference>
<protein>
    <submittedName>
        <fullName evidence="2">PorT family protein</fullName>
    </submittedName>
</protein>
<feature type="domain" description="Outer membrane protein beta-barrel" evidence="1">
    <location>
        <begin position="14"/>
        <end position="124"/>
    </location>
</feature>
<organism evidence="2 3">
    <name type="scientific">Hymenobacter cellulosilyticus</name>
    <dbReference type="NCBI Taxonomy" id="2932248"/>
    <lineage>
        <taxon>Bacteria</taxon>
        <taxon>Pseudomonadati</taxon>
        <taxon>Bacteroidota</taxon>
        <taxon>Cytophagia</taxon>
        <taxon>Cytophagales</taxon>
        <taxon>Hymenobacteraceae</taxon>
        <taxon>Hymenobacter</taxon>
    </lineage>
</organism>
<proteinExistence type="predicted"/>
<dbReference type="Pfam" id="PF13568">
    <property type="entry name" value="OMP_b-brl_2"/>
    <property type="match status" value="1"/>
</dbReference>
<dbReference type="AlphaFoldDB" id="A0A8T9Q4W5"/>
<evidence type="ECO:0000313" key="2">
    <source>
        <dbReference type="EMBL" id="UOQ70133.1"/>
    </source>
</evidence>
<sequence>MLLGSGLSYRFLGGSPTQVERLERPTLGYSGQVSATYALSRQLAVSAGLGYSEYATSLNYQLRKSASDSLGQQNTLTRKKFRDTYGFLTIPVQAQLTLAGNARWRYGVQAGGTGAFLTGAKTTEGSACKCQQVQWNGSQQAMPFTRTNLLLTGGAFASYQFALGQWLTIRPQGQIFLNSLSTGASGRAPRRPGTWVCRPATAGTWTLASTKPAPLFSSTLLILSMMKRLLLSALAAFSLLLPSCQLDSGMVICEDGTTPGPVTVPPTLNALTAQLGAPVQKITYDPTRTNVFTSPNGTVVTIPPNAFLRRGQTGTGPVELSFREVFSRADMVLSNMPTISGGRLLESAGEVYLRADKDSTITMAPGTKLTVQTQTPPNVASRDSMRLFVGGWGGGAGSACFEWSLNRDPTSALQPSAGGASNTITVSSSLYNSGLNWLNCDKFYSSPNPRTTIQVTVPGSNIDPTSNTMVFAVFRTFNGAIRICNFKAPNIFEMPGIPTETPLSVVVIRTVESKLYYGRQNTTAQAGVAVTPTLQETTPAALVDALNQL</sequence>
<keyword evidence="3" id="KW-1185">Reference proteome</keyword>
<gene>
    <name evidence="2" type="ORF">MUN79_15305</name>
</gene>
<evidence type="ECO:0000259" key="1">
    <source>
        <dbReference type="Pfam" id="PF13568"/>
    </source>
</evidence>
<dbReference type="KEGG" id="hcu:MUN79_15305"/>
<dbReference type="RefSeq" id="WP_244673557.1">
    <property type="nucleotide sequence ID" value="NZ_CP095046.1"/>
</dbReference>
<dbReference type="InterPro" id="IPR025665">
    <property type="entry name" value="Beta-barrel_OMP_2"/>
</dbReference>